<feature type="region of interest" description="Disordered" evidence="1">
    <location>
        <begin position="45"/>
        <end position="71"/>
    </location>
</feature>
<protein>
    <submittedName>
        <fullName evidence="2">Uncharacterized protein</fullName>
    </submittedName>
</protein>
<organism evidence="2 3">
    <name type="scientific">Linum trigynum</name>
    <dbReference type="NCBI Taxonomy" id="586398"/>
    <lineage>
        <taxon>Eukaryota</taxon>
        <taxon>Viridiplantae</taxon>
        <taxon>Streptophyta</taxon>
        <taxon>Embryophyta</taxon>
        <taxon>Tracheophyta</taxon>
        <taxon>Spermatophyta</taxon>
        <taxon>Magnoliopsida</taxon>
        <taxon>eudicotyledons</taxon>
        <taxon>Gunneridae</taxon>
        <taxon>Pentapetalae</taxon>
        <taxon>rosids</taxon>
        <taxon>fabids</taxon>
        <taxon>Malpighiales</taxon>
        <taxon>Linaceae</taxon>
        <taxon>Linum</taxon>
    </lineage>
</organism>
<sequence length="307" mass="33824">MGDAIRKEWRRDLEQFGNALQNDRKAFLRRIEELLARRYGRVGQVNVESSEPDSESYDGDDSSDDEKQSASFESMAALGEGVACEVNEGKKNELTVASTSASVAFAAALLTEFLPVSFATVVTTEEGFTSKPLINVELVPAPRASFTTIGFVSMEALGQGLRGSSRLQPKCYFPKSSLQTWIALLCIDGKRMVVCFKWCDNGMEVSNDLLLFEVGSWQPLSGNWKYAKGQGDGVRGTIEVTILHGEHGRVGLEEECPSFSSSIDGVDFVGVSHPLALEMRTAFVEDIDVGIVRVPEPNWKFRKRGRH</sequence>
<feature type="compositionally biased region" description="Acidic residues" evidence="1">
    <location>
        <begin position="50"/>
        <end position="64"/>
    </location>
</feature>
<evidence type="ECO:0000256" key="1">
    <source>
        <dbReference type="SAM" id="MobiDB-lite"/>
    </source>
</evidence>
<dbReference type="AlphaFoldDB" id="A0AAV2CTS3"/>
<dbReference type="Proteomes" id="UP001497516">
    <property type="component" value="Chromosome 10"/>
</dbReference>
<proteinExistence type="predicted"/>
<accession>A0AAV2CTS3</accession>
<keyword evidence="3" id="KW-1185">Reference proteome</keyword>
<gene>
    <name evidence="2" type="ORF">LTRI10_LOCUS6716</name>
</gene>
<evidence type="ECO:0000313" key="3">
    <source>
        <dbReference type="Proteomes" id="UP001497516"/>
    </source>
</evidence>
<evidence type="ECO:0000313" key="2">
    <source>
        <dbReference type="EMBL" id="CAL1359213.1"/>
    </source>
</evidence>
<dbReference type="EMBL" id="OZ034814">
    <property type="protein sequence ID" value="CAL1359213.1"/>
    <property type="molecule type" value="Genomic_DNA"/>
</dbReference>
<reference evidence="2 3" key="1">
    <citation type="submission" date="2024-04" db="EMBL/GenBank/DDBJ databases">
        <authorList>
            <person name="Fracassetti M."/>
        </authorList>
    </citation>
    <scope>NUCLEOTIDE SEQUENCE [LARGE SCALE GENOMIC DNA]</scope>
</reference>
<name>A0AAV2CTS3_9ROSI</name>